<dbReference type="OrthoDB" id="2138173at2759"/>
<name>A0A0C3GH31_OIDMZ</name>
<dbReference type="Pfam" id="PF00881">
    <property type="entry name" value="Nitroreductase"/>
    <property type="match status" value="1"/>
</dbReference>
<dbReference type="FunFam" id="3.40.109.10:FF:000001">
    <property type="entry name" value="Nitroreductase family"/>
    <property type="match status" value="1"/>
</dbReference>
<dbReference type="InterPro" id="IPR029479">
    <property type="entry name" value="Nitroreductase"/>
</dbReference>
<dbReference type="InterPro" id="IPR033877">
    <property type="entry name" value="Frm2/Hbn1"/>
</dbReference>
<feature type="domain" description="Nitroreductase" evidence="7">
    <location>
        <begin position="10"/>
        <end position="180"/>
    </location>
</feature>
<sequence length="204" mass="23201">MSANAFLSAIEDRRSLYQLANKSPISDERIHEIVAFAIRHTPSPFNVQSARVVILLRTQHEKLWDFALKVVKDEMPPTVHPVLESKVSALRVGYGTALWFEDETSLEILKQKNPAIQHVISEWSDHSSGMHQFVVWTALEQEGLGCNLQHYNFSTTFNQDIQEAWGISKTWKLKSQLVFGEPVGGPDKIKTFNQIDGKRLLVFS</sequence>
<dbReference type="HOGENOM" id="CLU_073125_1_0_1"/>
<accession>A0A0C3GH31</accession>
<evidence type="ECO:0000256" key="2">
    <source>
        <dbReference type="ARBA" id="ARBA00004496"/>
    </source>
</evidence>
<organism evidence="8 9">
    <name type="scientific">Oidiodendron maius (strain Zn)</name>
    <dbReference type="NCBI Taxonomy" id="913774"/>
    <lineage>
        <taxon>Eukaryota</taxon>
        <taxon>Fungi</taxon>
        <taxon>Dikarya</taxon>
        <taxon>Ascomycota</taxon>
        <taxon>Pezizomycotina</taxon>
        <taxon>Leotiomycetes</taxon>
        <taxon>Leotiomycetes incertae sedis</taxon>
        <taxon>Myxotrichaceae</taxon>
        <taxon>Oidiodendron</taxon>
    </lineage>
</organism>
<dbReference type="PANTHER" id="PTHR43035">
    <property type="entry name" value="FATTY ACID REPRESSION MUTANT PROTEIN 2-RELATED"/>
    <property type="match status" value="1"/>
</dbReference>
<evidence type="ECO:0000259" key="7">
    <source>
        <dbReference type="Pfam" id="PF00881"/>
    </source>
</evidence>
<comment type="similarity">
    <text evidence="3">Belongs to the nitroreductase family.</text>
</comment>
<keyword evidence="5" id="KW-0560">Oxidoreductase</keyword>
<keyword evidence="6" id="KW-0539">Nucleus</keyword>
<dbReference type="GO" id="GO:0005737">
    <property type="term" value="C:cytoplasm"/>
    <property type="evidence" value="ECO:0007669"/>
    <property type="project" value="UniProtKB-SubCell"/>
</dbReference>
<keyword evidence="9" id="KW-1185">Reference proteome</keyword>
<dbReference type="STRING" id="913774.A0A0C3GH31"/>
<dbReference type="AlphaFoldDB" id="A0A0C3GH31"/>
<dbReference type="SUPFAM" id="SSF55469">
    <property type="entry name" value="FMN-dependent nitroreductase-like"/>
    <property type="match status" value="1"/>
</dbReference>
<dbReference type="InParanoid" id="A0A0C3GH31"/>
<dbReference type="FunCoup" id="A0A0C3GH31">
    <property type="interactions" value="38"/>
</dbReference>
<dbReference type="PANTHER" id="PTHR43035:SF1">
    <property type="entry name" value="FATTY ACID REPRESSION MUTANT PROTEIN 2-RELATED"/>
    <property type="match status" value="1"/>
</dbReference>
<comment type="subcellular location">
    <subcellularLocation>
        <location evidence="2">Cytoplasm</location>
    </subcellularLocation>
    <subcellularLocation>
        <location evidence="1">Nucleus</location>
    </subcellularLocation>
</comment>
<dbReference type="GO" id="GO:0034599">
    <property type="term" value="P:cellular response to oxidative stress"/>
    <property type="evidence" value="ECO:0007669"/>
    <property type="project" value="InterPro"/>
</dbReference>
<dbReference type="Proteomes" id="UP000054321">
    <property type="component" value="Unassembled WGS sequence"/>
</dbReference>
<evidence type="ECO:0000256" key="4">
    <source>
        <dbReference type="ARBA" id="ARBA00022490"/>
    </source>
</evidence>
<dbReference type="InterPro" id="IPR000415">
    <property type="entry name" value="Nitroreductase-like"/>
</dbReference>
<dbReference type="Gene3D" id="3.40.109.10">
    <property type="entry name" value="NADH Oxidase"/>
    <property type="match status" value="1"/>
</dbReference>
<keyword evidence="4" id="KW-0963">Cytoplasm</keyword>
<protein>
    <recommendedName>
        <fullName evidence="7">Nitroreductase domain-containing protein</fullName>
    </recommendedName>
</protein>
<dbReference type="GO" id="GO:0016491">
    <property type="term" value="F:oxidoreductase activity"/>
    <property type="evidence" value="ECO:0007669"/>
    <property type="project" value="UniProtKB-KW"/>
</dbReference>
<dbReference type="EMBL" id="KN832887">
    <property type="protein sequence ID" value="KIM95445.1"/>
    <property type="molecule type" value="Genomic_DNA"/>
</dbReference>
<evidence type="ECO:0000256" key="5">
    <source>
        <dbReference type="ARBA" id="ARBA00023002"/>
    </source>
</evidence>
<gene>
    <name evidence="8" type="ORF">OIDMADRAFT_45281</name>
</gene>
<evidence type="ECO:0000256" key="1">
    <source>
        <dbReference type="ARBA" id="ARBA00004123"/>
    </source>
</evidence>
<evidence type="ECO:0000313" key="9">
    <source>
        <dbReference type="Proteomes" id="UP000054321"/>
    </source>
</evidence>
<evidence type="ECO:0000256" key="6">
    <source>
        <dbReference type="ARBA" id="ARBA00023242"/>
    </source>
</evidence>
<proteinExistence type="inferred from homology"/>
<dbReference type="GO" id="GO:0005634">
    <property type="term" value="C:nucleus"/>
    <property type="evidence" value="ECO:0007669"/>
    <property type="project" value="UniProtKB-SubCell"/>
</dbReference>
<evidence type="ECO:0000256" key="3">
    <source>
        <dbReference type="ARBA" id="ARBA00007118"/>
    </source>
</evidence>
<reference evidence="8 9" key="1">
    <citation type="submission" date="2014-04" db="EMBL/GenBank/DDBJ databases">
        <authorList>
            <consortium name="DOE Joint Genome Institute"/>
            <person name="Kuo A."/>
            <person name="Martino E."/>
            <person name="Perotto S."/>
            <person name="Kohler A."/>
            <person name="Nagy L.G."/>
            <person name="Floudas D."/>
            <person name="Copeland A."/>
            <person name="Barry K.W."/>
            <person name="Cichocki N."/>
            <person name="Veneault-Fourrey C."/>
            <person name="LaButti K."/>
            <person name="Lindquist E.A."/>
            <person name="Lipzen A."/>
            <person name="Lundell T."/>
            <person name="Morin E."/>
            <person name="Murat C."/>
            <person name="Sun H."/>
            <person name="Tunlid A."/>
            <person name="Henrissat B."/>
            <person name="Grigoriev I.V."/>
            <person name="Hibbett D.S."/>
            <person name="Martin F."/>
            <person name="Nordberg H.P."/>
            <person name="Cantor M.N."/>
            <person name="Hua S.X."/>
        </authorList>
    </citation>
    <scope>NUCLEOTIDE SEQUENCE [LARGE SCALE GENOMIC DNA]</scope>
    <source>
        <strain evidence="8 9">Zn</strain>
    </source>
</reference>
<evidence type="ECO:0000313" key="8">
    <source>
        <dbReference type="EMBL" id="KIM95445.1"/>
    </source>
</evidence>
<reference evidence="9" key="2">
    <citation type="submission" date="2015-01" db="EMBL/GenBank/DDBJ databases">
        <title>Evolutionary Origins and Diversification of the Mycorrhizal Mutualists.</title>
        <authorList>
            <consortium name="DOE Joint Genome Institute"/>
            <consortium name="Mycorrhizal Genomics Consortium"/>
            <person name="Kohler A."/>
            <person name="Kuo A."/>
            <person name="Nagy L.G."/>
            <person name="Floudas D."/>
            <person name="Copeland A."/>
            <person name="Barry K.W."/>
            <person name="Cichocki N."/>
            <person name="Veneault-Fourrey C."/>
            <person name="LaButti K."/>
            <person name="Lindquist E.A."/>
            <person name="Lipzen A."/>
            <person name="Lundell T."/>
            <person name="Morin E."/>
            <person name="Murat C."/>
            <person name="Riley R."/>
            <person name="Ohm R."/>
            <person name="Sun H."/>
            <person name="Tunlid A."/>
            <person name="Henrissat B."/>
            <person name="Grigoriev I.V."/>
            <person name="Hibbett D.S."/>
            <person name="Martin F."/>
        </authorList>
    </citation>
    <scope>NUCLEOTIDE SEQUENCE [LARGE SCALE GENOMIC DNA]</scope>
    <source>
        <strain evidence="9">Zn</strain>
    </source>
</reference>